<protein>
    <submittedName>
        <fullName evidence="1">Uncharacterized protein</fullName>
    </submittedName>
</protein>
<evidence type="ECO:0000313" key="2">
    <source>
        <dbReference type="Proteomes" id="UP000037800"/>
    </source>
</evidence>
<dbReference type="Gene3D" id="3.40.50.12580">
    <property type="match status" value="1"/>
</dbReference>
<organism evidence="1 2">
    <name type="scientific">Helicobacter pullorum</name>
    <dbReference type="NCBI Taxonomy" id="35818"/>
    <lineage>
        <taxon>Bacteria</taxon>
        <taxon>Pseudomonadati</taxon>
        <taxon>Campylobacterota</taxon>
        <taxon>Epsilonproteobacteria</taxon>
        <taxon>Campylobacterales</taxon>
        <taxon>Helicobacteraceae</taxon>
        <taxon>Helicobacter</taxon>
    </lineage>
</organism>
<comment type="caution">
    <text evidence="1">The sequence shown here is derived from an EMBL/GenBank/DDBJ whole genome shotgun (WGS) entry which is preliminary data.</text>
</comment>
<dbReference type="Proteomes" id="UP000037800">
    <property type="component" value="Unassembled WGS sequence"/>
</dbReference>
<proteinExistence type="predicted"/>
<dbReference type="EMBL" id="JNUR01000026">
    <property type="protein sequence ID" value="KPH50239.1"/>
    <property type="molecule type" value="Genomic_DNA"/>
</dbReference>
<sequence>MHFYIYPKNWDAEDVVVNLQKIQSNFSFSFIDDGDEKNSLEMRAEEIRKNKESLVLICSKYRYFDLAKRLEDKRIENYVNGLKFCAKRINDYYLEFLKNRYQTQYSVGLLVTQLPHSDHIASIIEELQKRNIPIVFFVTSAETYKKYQIKFKESSVIIARCDLMAEISFVTLIHAMTHYVKIHSNVISILNPQGLLDPIQNYFYFSREEADCLVGSRVGFDYIFCHTAKMYKFYKERLGNLIHSSKLVPVGYPSLDAYIQSYENVDKIKEETSSRQTVIVAFTVIKIEQGKDICGLDIATLKEIISKLLKEYQVVFRPHPEAEKKVFMLEIVEHFKEHEHFIYDVAPRLSNQIMQKALTIIGNQTSLLQTFPFATLKPAIIFIKDKEIFNRLCIDKSYLVDDIAHILVHNVEDMMEALCNIQKNLSLSLYQQIKKQRERDFSYWRVK</sequence>
<dbReference type="RefSeq" id="WP_060663123.1">
    <property type="nucleotide sequence ID" value="NZ_JNUR01000026.1"/>
</dbReference>
<name>A0AAW3J510_9HELI</name>
<accession>A0AAW3J510</accession>
<dbReference type="InterPro" id="IPR043148">
    <property type="entry name" value="TagF_C"/>
</dbReference>
<dbReference type="AlphaFoldDB" id="A0AAW3J510"/>
<gene>
    <name evidence="1" type="ORF">HPU229336_03850</name>
</gene>
<reference evidence="1 2" key="1">
    <citation type="submission" date="2014-06" db="EMBL/GenBank/DDBJ databases">
        <title>Helicobacter pullorum isolates in fresh chicken meat - phenotypic and genotypic features.</title>
        <authorList>
            <person name="Borges V."/>
            <person name="Santos A."/>
            <person name="Correia C.B."/>
            <person name="Saraiva M."/>
            <person name="Menard A."/>
            <person name="Vieira L."/>
            <person name="Sampaio D.A."/>
            <person name="Gomes J.P."/>
            <person name="Oleastro M."/>
        </authorList>
    </citation>
    <scope>NUCLEOTIDE SEQUENCE [LARGE SCALE GENOMIC DNA]</scope>
    <source>
        <strain evidence="1 2">229336/12</strain>
    </source>
</reference>
<evidence type="ECO:0000313" key="1">
    <source>
        <dbReference type="EMBL" id="KPH50239.1"/>
    </source>
</evidence>